<evidence type="ECO:0000256" key="2">
    <source>
        <dbReference type="ARBA" id="ARBA00010581"/>
    </source>
</evidence>
<dbReference type="PANTHER" id="PTHR11403:SF6">
    <property type="entry name" value="NITRIC OXIDE REDUCTASE SUBUNIT E"/>
    <property type="match status" value="1"/>
</dbReference>
<keyword evidence="4 7" id="KW-1133">Transmembrane helix</keyword>
<evidence type="ECO:0000259" key="8">
    <source>
        <dbReference type="PROSITE" id="PS50253"/>
    </source>
</evidence>
<evidence type="ECO:0000256" key="4">
    <source>
        <dbReference type="ARBA" id="ARBA00022989"/>
    </source>
</evidence>
<dbReference type="SUPFAM" id="SSF81452">
    <property type="entry name" value="Cytochrome c oxidase subunit III-like"/>
    <property type="match status" value="1"/>
</dbReference>
<dbReference type="InterPro" id="IPR035973">
    <property type="entry name" value="Cyt_c_oxidase_su3-like_sf"/>
</dbReference>
<comment type="subcellular location">
    <subcellularLocation>
        <location evidence="6">Cell membrane</location>
        <topology evidence="6">Multi-pass membrane protein</topology>
    </subcellularLocation>
    <subcellularLocation>
        <location evidence="1">Membrane</location>
        <topology evidence="1">Multi-pass membrane protein</topology>
    </subcellularLocation>
</comment>
<sequence length="212" mass="23622">MTDRRVDLRDPYARPHQQHSADMMGMFVFLASEIMLFGGLFAVIFVMRRLHPAEVVAASMRLHLWIGGLNTLVLLTSSLMVALAVHTARARRRHAAAGWSAAAALLGIVFLAIKTYEYSIEAARGLLPAVSVPTRFSGPVEHLFMNAYLIATGLHAVHVTIGVLLLAWMALRLRRGMLPLPGRIVTVEVTALYWHLVDVIWVFLYPVLYLAR</sequence>
<comment type="similarity">
    <text evidence="2 6">Belongs to the cytochrome c oxidase subunit 3 family.</text>
</comment>
<evidence type="ECO:0000256" key="3">
    <source>
        <dbReference type="ARBA" id="ARBA00022692"/>
    </source>
</evidence>
<accession>A0ABQ1INT7</accession>
<feature type="transmembrane region" description="Helical" evidence="7">
    <location>
        <begin position="192"/>
        <end position="211"/>
    </location>
</feature>
<reference evidence="10" key="1">
    <citation type="journal article" date="2019" name="Int. J. Syst. Evol. Microbiol.">
        <title>The Global Catalogue of Microorganisms (GCM) 10K type strain sequencing project: providing services to taxonomists for standard genome sequencing and annotation.</title>
        <authorList>
            <consortium name="The Broad Institute Genomics Platform"/>
            <consortium name="The Broad Institute Genome Sequencing Center for Infectious Disease"/>
            <person name="Wu L."/>
            <person name="Ma J."/>
        </authorList>
    </citation>
    <scope>NUCLEOTIDE SEQUENCE [LARGE SCALE GENOMIC DNA]</scope>
    <source>
        <strain evidence="10">CGMCC 1.10188</strain>
    </source>
</reference>
<feature type="transmembrane region" description="Helical" evidence="7">
    <location>
        <begin position="21"/>
        <end position="44"/>
    </location>
</feature>
<comment type="caution">
    <text evidence="9">The sequence shown here is derived from an EMBL/GenBank/DDBJ whole genome shotgun (WGS) entry which is preliminary data.</text>
</comment>
<feature type="domain" description="Heme-copper oxidase subunit III family profile" evidence="8">
    <location>
        <begin position="24"/>
        <end position="212"/>
    </location>
</feature>
<evidence type="ECO:0000256" key="6">
    <source>
        <dbReference type="RuleBase" id="RU003376"/>
    </source>
</evidence>
<dbReference type="PANTHER" id="PTHR11403">
    <property type="entry name" value="CYTOCHROME C OXIDASE SUBUNIT III"/>
    <property type="match status" value="1"/>
</dbReference>
<keyword evidence="10" id="KW-1185">Reference proteome</keyword>
<evidence type="ECO:0000256" key="5">
    <source>
        <dbReference type="ARBA" id="ARBA00023136"/>
    </source>
</evidence>
<evidence type="ECO:0000313" key="9">
    <source>
        <dbReference type="EMBL" id="GGB48464.1"/>
    </source>
</evidence>
<dbReference type="InterPro" id="IPR013833">
    <property type="entry name" value="Cyt_c_oxidase_su3_a-hlx"/>
</dbReference>
<gene>
    <name evidence="9" type="primary">coxC</name>
    <name evidence="9" type="ORF">GCM10011505_31920</name>
</gene>
<proteinExistence type="inferred from homology"/>
<dbReference type="Proteomes" id="UP000603352">
    <property type="component" value="Unassembled WGS sequence"/>
</dbReference>
<keyword evidence="3 6" id="KW-0812">Transmembrane</keyword>
<keyword evidence="5 7" id="KW-0472">Membrane</keyword>
<dbReference type="PROSITE" id="PS50253">
    <property type="entry name" value="COX3"/>
    <property type="match status" value="1"/>
</dbReference>
<evidence type="ECO:0000256" key="7">
    <source>
        <dbReference type="SAM" id="Phobius"/>
    </source>
</evidence>
<feature type="transmembrane region" description="Helical" evidence="7">
    <location>
        <begin position="97"/>
        <end position="116"/>
    </location>
</feature>
<dbReference type="Pfam" id="PF00510">
    <property type="entry name" value="COX3"/>
    <property type="match status" value="1"/>
</dbReference>
<dbReference type="Gene3D" id="1.20.120.80">
    <property type="entry name" value="Cytochrome c oxidase, subunit III, four-helix bundle"/>
    <property type="match status" value="1"/>
</dbReference>
<organism evidence="9 10">
    <name type="scientific">Tistrella bauzanensis</name>
    <dbReference type="NCBI Taxonomy" id="657419"/>
    <lineage>
        <taxon>Bacteria</taxon>
        <taxon>Pseudomonadati</taxon>
        <taxon>Pseudomonadota</taxon>
        <taxon>Alphaproteobacteria</taxon>
        <taxon>Geminicoccales</taxon>
        <taxon>Geminicoccaceae</taxon>
        <taxon>Tistrella</taxon>
    </lineage>
</organism>
<dbReference type="RefSeq" id="WP_188579664.1">
    <property type="nucleotide sequence ID" value="NZ_BMDZ01000039.1"/>
</dbReference>
<dbReference type="EMBL" id="BMDZ01000039">
    <property type="protein sequence ID" value="GGB48464.1"/>
    <property type="molecule type" value="Genomic_DNA"/>
</dbReference>
<evidence type="ECO:0000313" key="10">
    <source>
        <dbReference type="Proteomes" id="UP000603352"/>
    </source>
</evidence>
<dbReference type="InterPro" id="IPR024791">
    <property type="entry name" value="Cyt_c/ubiquinol_Oxase_su3"/>
</dbReference>
<feature type="transmembrane region" description="Helical" evidence="7">
    <location>
        <begin position="147"/>
        <end position="171"/>
    </location>
</feature>
<feature type="transmembrane region" description="Helical" evidence="7">
    <location>
        <begin position="64"/>
        <end position="85"/>
    </location>
</feature>
<evidence type="ECO:0000256" key="1">
    <source>
        <dbReference type="ARBA" id="ARBA00004141"/>
    </source>
</evidence>
<protein>
    <submittedName>
        <fullName evidence="9">Cytochrome oxidase subunit III</fullName>
    </submittedName>
</protein>
<name>A0ABQ1INT7_9PROT</name>
<dbReference type="InterPro" id="IPR000298">
    <property type="entry name" value="Cyt_c_oxidase-like_su3"/>
</dbReference>